<evidence type="ECO:0000256" key="7">
    <source>
        <dbReference type="ARBA" id="ARBA00022741"/>
    </source>
</evidence>
<keyword evidence="9 11" id="KW-0460">Magnesium</keyword>
<evidence type="ECO:0000256" key="11">
    <source>
        <dbReference type="HAMAP-Rule" id="MF_00185"/>
    </source>
</evidence>
<evidence type="ECO:0000256" key="6">
    <source>
        <dbReference type="ARBA" id="ARBA00022694"/>
    </source>
</evidence>
<dbReference type="Proteomes" id="UP001171111">
    <property type="component" value="Unassembled WGS sequence"/>
</dbReference>
<comment type="caution">
    <text evidence="15">The sequence shown here is derived from an EMBL/GenBank/DDBJ whole genome shotgun (WGS) entry which is preliminary data.</text>
</comment>
<evidence type="ECO:0000256" key="3">
    <source>
        <dbReference type="ARBA" id="ARBA00005842"/>
    </source>
</evidence>
<feature type="binding site" evidence="11">
    <location>
        <begin position="10"/>
        <end position="15"/>
    </location>
    <ligand>
        <name>substrate</name>
    </ligand>
</feature>
<dbReference type="Pfam" id="PF01715">
    <property type="entry name" value="IPPT"/>
    <property type="match status" value="1"/>
</dbReference>
<accession>A0ABT8T8A5</accession>
<feature type="region of interest" description="Interaction with substrate tRNA" evidence="11">
    <location>
        <begin position="33"/>
        <end position="36"/>
    </location>
</feature>
<dbReference type="NCBIfam" id="TIGR00174">
    <property type="entry name" value="miaA"/>
    <property type="match status" value="1"/>
</dbReference>
<comment type="function">
    <text evidence="2 11 13">Catalyzes the transfer of a dimethylallyl group onto the adenine at position 37 in tRNAs that read codons beginning with uridine, leading to the formation of N6-(dimethylallyl)adenosine (i(6)A).</text>
</comment>
<evidence type="ECO:0000256" key="12">
    <source>
        <dbReference type="RuleBase" id="RU003783"/>
    </source>
</evidence>
<keyword evidence="8 11" id="KW-0067">ATP-binding</keyword>
<dbReference type="GO" id="GO:0052381">
    <property type="term" value="F:tRNA dimethylallyltransferase activity"/>
    <property type="evidence" value="ECO:0007669"/>
    <property type="project" value="UniProtKB-EC"/>
</dbReference>
<evidence type="ECO:0000256" key="8">
    <source>
        <dbReference type="ARBA" id="ARBA00022840"/>
    </source>
</evidence>
<dbReference type="PANTHER" id="PTHR11088:SF60">
    <property type="entry name" value="TRNA DIMETHYLALLYLTRANSFERASE"/>
    <property type="match status" value="1"/>
</dbReference>
<comment type="cofactor">
    <cofactor evidence="1 11">
        <name>Mg(2+)</name>
        <dbReference type="ChEBI" id="CHEBI:18420"/>
    </cofactor>
</comment>
<dbReference type="SUPFAM" id="SSF52540">
    <property type="entry name" value="P-loop containing nucleoside triphosphate hydrolases"/>
    <property type="match status" value="2"/>
</dbReference>
<evidence type="ECO:0000256" key="9">
    <source>
        <dbReference type="ARBA" id="ARBA00022842"/>
    </source>
</evidence>
<evidence type="ECO:0000256" key="5">
    <source>
        <dbReference type="ARBA" id="ARBA00022679"/>
    </source>
</evidence>
<keyword evidence="16" id="KW-1185">Reference proteome</keyword>
<protein>
    <recommendedName>
        <fullName evidence="11">tRNA dimethylallyltransferase</fullName>
        <ecNumber evidence="11">2.5.1.75</ecNumber>
    </recommendedName>
    <alternativeName>
        <fullName evidence="11">Dimethylallyl diphosphate:tRNA dimethylallyltransferase</fullName>
        <shortName evidence="11">DMAPP:tRNA dimethylallyltransferase</shortName>
        <shortName evidence="11">DMATase</shortName>
    </alternativeName>
    <alternativeName>
        <fullName evidence="11">Isopentenyl-diphosphate:tRNA isopentenyltransferase</fullName>
        <shortName evidence="11">IPP transferase</shortName>
        <shortName evidence="11">IPPT</shortName>
        <shortName evidence="11">IPTase</shortName>
    </alternativeName>
</protein>
<dbReference type="InterPro" id="IPR039657">
    <property type="entry name" value="Dimethylallyltransferase"/>
</dbReference>
<proteinExistence type="inferred from homology"/>
<dbReference type="InterPro" id="IPR027417">
    <property type="entry name" value="P-loop_NTPase"/>
</dbReference>
<evidence type="ECO:0000256" key="13">
    <source>
        <dbReference type="RuleBase" id="RU003784"/>
    </source>
</evidence>
<evidence type="ECO:0000313" key="16">
    <source>
        <dbReference type="Proteomes" id="UP001171111"/>
    </source>
</evidence>
<evidence type="ECO:0000256" key="14">
    <source>
        <dbReference type="RuleBase" id="RU003785"/>
    </source>
</evidence>
<comment type="catalytic activity">
    <reaction evidence="10 11 12">
        <text>adenosine(37) in tRNA + dimethylallyl diphosphate = N(6)-dimethylallyladenosine(37) in tRNA + diphosphate</text>
        <dbReference type="Rhea" id="RHEA:26482"/>
        <dbReference type="Rhea" id="RHEA-COMP:10162"/>
        <dbReference type="Rhea" id="RHEA-COMP:10375"/>
        <dbReference type="ChEBI" id="CHEBI:33019"/>
        <dbReference type="ChEBI" id="CHEBI:57623"/>
        <dbReference type="ChEBI" id="CHEBI:74411"/>
        <dbReference type="ChEBI" id="CHEBI:74415"/>
        <dbReference type="EC" id="2.5.1.75"/>
    </reaction>
</comment>
<evidence type="ECO:0000256" key="2">
    <source>
        <dbReference type="ARBA" id="ARBA00003213"/>
    </source>
</evidence>
<gene>
    <name evidence="11 15" type="primary">miaA</name>
    <name evidence="15" type="ORF">Q2362_02515</name>
</gene>
<dbReference type="RefSeq" id="WP_302243748.1">
    <property type="nucleotide sequence ID" value="NZ_JAULJQ010000002.1"/>
</dbReference>
<comment type="subunit">
    <text evidence="4 11">Monomer.</text>
</comment>
<keyword evidence="6 11" id="KW-0819">tRNA processing</keyword>
<feature type="site" description="Interaction with substrate tRNA" evidence="11">
    <location>
        <position position="116"/>
    </location>
</feature>
<dbReference type="InterPro" id="IPR018022">
    <property type="entry name" value="IPT"/>
</dbReference>
<sequence>MKQIAIIGATASGKTALALELAPLLNAVILSLDSLCVYKEISVASAKPSPNELASIKHFGVDLKSVDEDFSAGEFFCEYKRASEFCKAQGKNLIITGGSGFYLKALISGLAPRVPRASFYPQNDEIFALAKGCDSEFCAKYSANDTFRLQKWFDIYSFLGGSSLGNSRIPSEFLKANTKEPLIKNIEIYELCWEKELLKERIKKRTCAMLDSDLLGEARGLFSSFDHSLKPLNSVGLKECGQFLRGEILNENELKELIITHTAQLAKRQRTFFNSQFSAKKLSFESAKSVILESCKEWNS</sequence>
<dbReference type="EMBL" id="JAULJQ010000002">
    <property type="protein sequence ID" value="MDO2408973.1"/>
    <property type="molecule type" value="Genomic_DNA"/>
</dbReference>
<evidence type="ECO:0000256" key="4">
    <source>
        <dbReference type="ARBA" id="ARBA00011245"/>
    </source>
</evidence>
<name>A0ABT8T8A5_9BACT</name>
<keyword evidence="7 11" id="KW-0547">Nucleotide-binding</keyword>
<evidence type="ECO:0000313" key="15">
    <source>
        <dbReference type="EMBL" id="MDO2408973.1"/>
    </source>
</evidence>
<evidence type="ECO:0000256" key="1">
    <source>
        <dbReference type="ARBA" id="ARBA00001946"/>
    </source>
</evidence>
<comment type="caution">
    <text evidence="11">Lacks conserved residue(s) required for the propagation of feature annotation.</text>
</comment>
<dbReference type="HAMAP" id="MF_00185">
    <property type="entry name" value="IPP_trans"/>
    <property type="match status" value="1"/>
</dbReference>
<dbReference type="EC" id="2.5.1.75" evidence="11"/>
<comment type="similarity">
    <text evidence="3 11 14">Belongs to the IPP transferase family.</text>
</comment>
<evidence type="ECO:0000256" key="10">
    <source>
        <dbReference type="ARBA" id="ARBA00049563"/>
    </source>
</evidence>
<feature type="binding site" evidence="11">
    <location>
        <begin position="8"/>
        <end position="15"/>
    </location>
    <ligand>
        <name>ATP</name>
        <dbReference type="ChEBI" id="CHEBI:30616"/>
    </ligand>
</feature>
<organism evidence="15 16">
    <name type="scientific">Campylobacter magnus</name>
    <dbReference type="NCBI Taxonomy" id="3026462"/>
    <lineage>
        <taxon>Bacteria</taxon>
        <taxon>Pseudomonadati</taxon>
        <taxon>Campylobacterota</taxon>
        <taxon>Epsilonproteobacteria</taxon>
        <taxon>Campylobacterales</taxon>
        <taxon>Campylobacteraceae</taxon>
        <taxon>Campylobacter</taxon>
    </lineage>
</organism>
<keyword evidence="5 11" id="KW-0808">Transferase</keyword>
<feature type="site" description="Interaction with substrate tRNA" evidence="11">
    <location>
        <position position="99"/>
    </location>
</feature>
<reference evidence="15 16" key="1">
    <citation type="submission" date="2023-06" db="EMBL/GenBank/DDBJ databases">
        <title>Campylobacter magnum sp. nov., isolated from cecal contents of domestic pigs (Sus scrofa domesticus).</title>
        <authorList>
            <person name="Papic B."/>
            <person name="Gruntar I."/>
        </authorList>
    </citation>
    <scope>NUCLEOTIDE SEQUENCE [LARGE SCALE GENOMIC DNA]</scope>
    <source>
        <strain evidence="16">34484-21</strain>
    </source>
</reference>
<dbReference type="PANTHER" id="PTHR11088">
    <property type="entry name" value="TRNA DIMETHYLALLYLTRANSFERASE"/>
    <property type="match status" value="1"/>
</dbReference>
<dbReference type="Gene3D" id="3.40.50.300">
    <property type="entry name" value="P-loop containing nucleotide triphosphate hydrolases"/>
    <property type="match status" value="1"/>
</dbReference>